<comment type="caution">
    <text evidence="1">The sequence shown here is derived from an EMBL/GenBank/DDBJ whole genome shotgun (WGS) entry which is preliminary data.</text>
</comment>
<evidence type="ECO:0000313" key="2">
    <source>
        <dbReference type="Proteomes" id="UP000629287"/>
    </source>
</evidence>
<dbReference type="AlphaFoldDB" id="A0A8I0NUV0"/>
<protein>
    <submittedName>
        <fullName evidence="1">Uncharacterized protein</fullName>
    </submittedName>
</protein>
<dbReference type="EMBL" id="JADBGF010000001">
    <property type="protein sequence ID" value="MBE1593981.1"/>
    <property type="molecule type" value="Genomic_DNA"/>
</dbReference>
<gene>
    <name evidence="1" type="ORF">H4687_000110</name>
</gene>
<name>A0A8I0NUV0_9ACTN</name>
<dbReference type="Proteomes" id="UP000629287">
    <property type="component" value="Unassembled WGS sequence"/>
</dbReference>
<organism evidence="1 2">
    <name type="scientific">Streptomyces stelliscabiei</name>
    <dbReference type="NCBI Taxonomy" id="146820"/>
    <lineage>
        <taxon>Bacteria</taxon>
        <taxon>Bacillati</taxon>
        <taxon>Actinomycetota</taxon>
        <taxon>Actinomycetes</taxon>
        <taxon>Kitasatosporales</taxon>
        <taxon>Streptomycetaceae</taxon>
        <taxon>Streptomyces</taxon>
    </lineage>
</organism>
<proteinExistence type="predicted"/>
<sequence>MTFLALDEIRATGRRLDNVALRTPLLACSHCPFRTKPEGQHVPAPEMYRVGRPWTLRT</sequence>
<evidence type="ECO:0000313" key="1">
    <source>
        <dbReference type="EMBL" id="MBE1593981.1"/>
    </source>
</evidence>
<accession>A0A8I0NUV0</accession>
<keyword evidence="2" id="KW-1185">Reference proteome</keyword>
<reference evidence="1 2" key="1">
    <citation type="submission" date="2020-10" db="EMBL/GenBank/DDBJ databases">
        <title>Sequencing the genomes of 1000 actinobacteria strains.</title>
        <authorList>
            <person name="Klenk H.-P."/>
        </authorList>
    </citation>
    <scope>NUCLEOTIDE SEQUENCE [LARGE SCALE GENOMIC DNA]</scope>
    <source>
        <strain evidence="1 2">DSM 41803</strain>
    </source>
</reference>